<comment type="catalytic activity">
    <reaction evidence="5">
        <text>phosphoethanolamine + S-adenosyl-L-methionine = N-methylethanolamine phosphate + S-adenosyl-L-homocysteine + H(+)</text>
        <dbReference type="Rhea" id="RHEA:20365"/>
        <dbReference type="ChEBI" id="CHEBI:15378"/>
        <dbReference type="ChEBI" id="CHEBI:57781"/>
        <dbReference type="ChEBI" id="CHEBI:57856"/>
        <dbReference type="ChEBI" id="CHEBI:58190"/>
        <dbReference type="ChEBI" id="CHEBI:59789"/>
        <dbReference type="EC" id="2.1.1.103"/>
    </reaction>
    <physiologicalReaction direction="left-to-right" evidence="5">
        <dbReference type="Rhea" id="RHEA:20366"/>
    </physiologicalReaction>
</comment>
<keyword evidence="8" id="KW-1185">Reference proteome</keyword>
<keyword evidence="2 7" id="KW-0489">Methyltransferase</keyword>
<protein>
    <submittedName>
        <fullName evidence="7">Class I SAM-dependent methyltransferase</fullName>
    </submittedName>
</protein>
<comment type="pathway">
    <text evidence="1">Lipid metabolism.</text>
</comment>
<evidence type="ECO:0000313" key="7">
    <source>
        <dbReference type="EMBL" id="MCL1127609.1"/>
    </source>
</evidence>
<evidence type="ECO:0000256" key="5">
    <source>
        <dbReference type="ARBA" id="ARBA00047622"/>
    </source>
</evidence>
<reference evidence="7 8" key="1">
    <citation type="submission" date="2022-01" db="EMBL/GenBank/DDBJ databases">
        <title>Whole genome-based taxonomy of the Shewanellaceae.</title>
        <authorList>
            <person name="Martin-Rodriguez A.J."/>
        </authorList>
    </citation>
    <scope>NUCLEOTIDE SEQUENCE [LARGE SCALE GENOMIC DNA]</scope>
    <source>
        <strain evidence="7 8">DSM 17177</strain>
    </source>
</reference>
<name>A0ABT0LIS5_9GAMM</name>
<dbReference type="PANTHER" id="PTHR44307:SF2">
    <property type="entry name" value="PHOSPHOETHANOLAMINE METHYLTRANSFERASE ISOFORM X1"/>
    <property type="match status" value="1"/>
</dbReference>
<accession>A0ABT0LIS5</accession>
<gene>
    <name evidence="7" type="ORF">L2764_24825</name>
</gene>
<dbReference type="SUPFAM" id="SSF53335">
    <property type="entry name" value="S-adenosyl-L-methionine-dependent methyltransferases"/>
    <property type="match status" value="1"/>
</dbReference>
<proteinExistence type="predicted"/>
<evidence type="ECO:0000313" key="8">
    <source>
        <dbReference type="Proteomes" id="UP001203423"/>
    </source>
</evidence>
<dbReference type="Gene3D" id="3.40.50.150">
    <property type="entry name" value="Vaccinia Virus protein VP39"/>
    <property type="match status" value="1"/>
</dbReference>
<dbReference type="PANTHER" id="PTHR44307">
    <property type="entry name" value="PHOSPHOETHANOLAMINE METHYLTRANSFERASE"/>
    <property type="match status" value="1"/>
</dbReference>
<dbReference type="CDD" id="cd02440">
    <property type="entry name" value="AdoMet_MTases"/>
    <property type="match status" value="1"/>
</dbReference>
<evidence type="ECO:0000256" key="4">
    <source>
        <dbReference type="ARBA" id="ARBA00025707"/>
    </source>
</evidence>
<dbReference type="Proteomes" id="UP001203423">
    <property type="component" value="Unassembled WGS sequence"/>
</dbReference>
<keyword evidence="3" id="KW-0808">Transferase</keyword>
<evidence type="ECO:0000256" key="1">
    <source>
        <dbReference type="ARBA" id="ARBA00005189"/>
    </source>
</evidence>
<organism evidence="7 8">
    <name type="scientific">Shewanella surugensis</name>
    <dbReference type="NCBI Taxonomy" id="212020"/>
    <lineage>
        <taxon>Bacteria</taxon>
        <taxon>Pseudomonadati</taxon>
        <taxon>Pseudomonadota</taxon>
        <taxon>Gammaproteobacteria</taxon>
        <taxon>Alteromonadales</taxon>
        <taxon>Shewanellaceae</taxon>
        <taxon>Shewanella</taxon>
    </lineage>
</organism>
<dbReference type="InterPro" id="IPR029063">
    <property type="entry name" value="SAM-dependent_MTases_sf"/>
</dbReference>
<dbReference type="GO" id="GO:0032259">
    <property type="term" value="P:methylation"/>
    <property type="evidence" value="ECO:0007669"/>
    <property type="project" value="UniProtKB-KW"/>
</dbReference>
<feature type="domain" description="Methyltransferase" evidence="6">
    <location>
        <begin position="44"/>
        <end position="134"/>
    </location>
</feature>
<evidence type="ECO:0000259" key="6">
    <source>
        <dbReference type="Pfam" id="PF13649"/>
    </source>
</evidence>
<comment type="pathway">
    <text evidence="4">Phospholipid metabolism.</text>
</comment>
<evidence type="ECO:0000256" key="3">
    <source>
        <dbReference type="ARBA" id="ARBA00022679"/>
    </source>
</evidence>
<sequence>MNDFLRETYNSFADTYDVNRGAFDISEILNLFYSNLELENGKLLDLGCGAGEPVASYFLNNGWKVIGVDFSERMIELASKYAPKMEAIRGNMMEVEFESNQFDAITATYSIFHIPSELHSDLFSEMFKWLKPKGKVLFTYATKEYTGAEAFSGNKKFIDTELFYSHNKPAELFSELQRIGYHVESHEYHTICNETFLWVTAQKPGHIDESPLEGVHH</sequence>
<evidence type="ECO:0000256" key="2">
    <source>
        <dbReference type="ARBA" id="ARBA00022603"/>
    </source>
</evidence>
<comment type="caution">
    <text evidence="7">The sequence shown here is derived from an EMBL/GenBank/DDBJ whole genome shotgun (WGS) entry which is preliminary data.</text>
</comment>
<dbReference type="RefSeq" id="WP_248943049.1">
    <property type="nucleotide sequence ID" value="NZ_JAKIKS010000180.1"/>
</dbReference>
<dbReference type="EMBL" id="JAKIKS010000180">
    <property type="protein sequence ID" value="MCL1127609.1"/>
    <property type="molecule type" value="Genomic_DNA"/>
</dbReference>
<dbReference type="GO" id="GO:0008168">
    <property type="term" value="F:methyltransferase activity"/>
    <property type="evidence" value="ECO:0007669"/>
    <property type="project" value="UniProtKB-KW"/>
</dbReference>
<dbReference type="InterPro" id="IPR041698">
    <property type="entry name" value="Methyltransf_25"/>
</dbReference>
<dbReference type="Pfam" id="PF13649">
    <property type="entry name" value="Methyltransf_25"/>
    <property type="match status" value="1"/>
</dbReference>